<proteinExistence type="predicted"/>
<dbReference type="InterPro" id="IPR012341">
    <property type="entry name" value="6hp_glycosidase-like_sf"/>
</dbReference>
<accession>A0A1F5G8L2</accession>
<sequence>MSPDEFSKYLKQKDINEVLAYIDSYWPKLIKSNPSDLRSLIGLPNPYIVPAASEVFQEQYYWDSYPIVRALIDHPKYKKVAVGMVDNLLHEVERFGIVPNASRFYFLSRSQPPLLSSMVSVVYDATGDKIWLRRAAKLLEDEYNDVWMGKIHLRNYRLTWTGLCRYYDLNALDLLAEAESGWDMTSRFGGKCLSYCPVDLNSLLYIYERDLSECYQIFGNSKKDEKFRKASEKRADLINKYMWNEEEGYYFDYNFEKKQRSPLITIAGIYPLNVGIATFKQARRSVGLIERELQKSWGVVQSVRFVENKQWDWPNGWAPIQLRVVEALLRYGYIRLARRFMTKWIALNVKVFKETGELWEKYDVVHGRVGIPDRYPTVPGFAWTNAVFMIMVKMLAQTENAPEGATPIFMVRRLGWF</sequence>
<dbReference type="AlphaFoldDB" id="A0A1F5G8L2"/>
<evidence type="ECO:0000313" key="3">
    <source>
        <dbReference type="EMBL" id="OGD88177.1"/>
    </source>
</evidence>
<evidence type="ECO:0000256" key="2">
    <source>
        <dbReference type="ARBA" id="ARBA00023295"/>
    </source>
</evidence>
<dbReference type="Pfam" id="PF01204">
    <property type="entry name" value="Trehalase"/>
    <property type="match status" value="2"/>
</dbReference>
<dbReference type="PRINTS" id="PR00744">
    <property type="entry name" value="GLHYDRLASE37"/>
</dbReference>
<comment type="caution">
    <text evidence="3">The sequence shown here is derived from an EMBL/GenBank/DDBJ whole genome shotgun (WGS) entry which is preliminary data.</text>
</comment>
<gene>
    <name evidence="3" type="ORF">A2870_02500</name>
</gene>
<dbReference type="SUPFAM" id="SSF48208">
    <property type="entry name" value="Six-hairpin glycosidases"/>
    <property type="match status" value="1"/>
</dbReference>
<evidence type="ECO:0000313" key="4">
    <source>
        <dbReference type="Proteomes" id="UP000179102"/>
    </source>
</evidence>
<reference evidence="3 4" key="1">
    <citation type="journal article" date="2016" name="Nat. Commun.">
        <title>Thousands of microbial genomes shed light on interconnected biogeochemical processes in an aquifer system.</title>
        <authorList>
            <person name="Anantharaman K."/>
            <person name="Brown C.T."/>
            <person name="Hug L.A."/>
            <person name="Sharon I."/>
            <person name="Castelle C.J."/>
            <person name="Probst A.J."/>
            <person name="Thomas B.C."/>
            <person name="Singh A."/>
            <person name="Wilkins M.J."/>
            <person name="Karaoz U."/>
            <person name="Brodie E.L."/>
            <person name="Williams K.H."/>
            <person name="Hubbard S.S."/>
            <person name="Banfield J.F."/>
        </authorList>
    </citation>
    <scope>NUCLEOTIDE SEQUENCE [LARGE SCALE GENOMIC DNA]</scope>
</reference>
<dbReference type="InterPro" id="IPR001661">
    <property type="entry name" value="Glyco_hydro_37"/>
</dbReference>
<dbReference type="GO" id="GO:0004555">
    <property type="term" value="F:alpha,alpha-trehalase activity"/>
    <property type="evidence" value="ECO:0007669"/>
    <property type="project" value="InterPro"/>
</dbReference>
<keyword evidence="1" id="KW-0378">Hydrolase</keyword>
<dbReference type="PANTHER" id="PTHR23403:SF6">
    <property type="entry name" value="CYTOSOLIC NEUTRAL TREHALASE-RELATED"/>
    <property type="match status" value="1"/>
</dbReference>
<dbReference type="EMBL" id="MFAZ01000002">
    <property type="protein sequence ID" value="OGD88177.1"/>
    <property type="molecule type" value="Genomic_DNA"/>
</dbReference>
<dbReference type="InterPro" id="IPR008928">
    <property type="entry name" value="6-hairpin_glycosidase_sf"/>
</dbReference>
<name>A0A1F5G8L2_9BACT</name>
<dbReference type="PROSITE" id="PS00928">
    <property type="entry name" value="TREHALASE_2"/>
    <property type="match status" value="1"/>
</dbReference>
<keyword evidence="2" id="KW-0326">Glycosidase</keyword>
<dbReference type="PANTHER" id="PTHR23403">
    <property type="entry name" value="TREHALASE"/>
    <property type="match status" value="1"/>
</dbReference>
<dbReference type="Gene3D" id="1.50.10.10">
    <property type="match status" value="1"/>
</dbReference>
<dbReference type="STRING" id="1797711.A2870_02500"/>
<evidence type="ECO:0000256" key="1">
    <source>
        <dbReference type="ARBA" id="ARBA00022801"/>
    </source>
</evidence>
<dbReference type="Proteomes" id="UP000179102">
    <property type="component" value="Unassembled WGS sequence"/>
</dbReference>
<organism evidence="3 4">
    <name type="scientific">Candidatus Curtissbacteria bacterium RIFCSPHIGHO2_01_FULL_41_11</name>
    <dbReference type="NCBI Taxonomy" id="1797711"/>
    <lineage>
        <taxon>Bacteria</taxon>
        <taxon>Candidatus Curtissiibacteriota</taxon>
    </lineage>
</organism>
<dbReference type="GO" id="GO:0005993">
    <property type="term" value="P:trehalose catabolic process"/>
    <property type="evidence" value="ECO:0007669"/>
    <property type="project" value="TreeGrafter"/>
</dbReference>
<evidence type="ECO:0008006" key="5">
    <source>
        <dbReference type="Google" id="ProtNLM"/>
    </source>
</evidence>
<protein>
    <recommendedName>
        <fullName evidence="5">Alpha,alpha-trehalase</fullName>
    </recommendedName>
</protein>
<dbReference type="InterPro" id="IPR018232">
    <property type="entry name" value="Glyco_hydro_37_CS"/>
</dbReference>